<sequence length="50" mass="5767">HNFNIFVSRSDLNKAETLIFSIILTTFAHLKNFQIGSAIVNHMNDHAYDF</sequence>
<feature type="non-terminal residue" evidence="1">
    <location>
        <position position="1"/>
    </location>
</feature>
<reference evidence="1" key="1">
    <citation type="journal article" date="2012" name="Science">
        <title>Fermentation, hydrogen, and sulfur metabolism in multiple uncultivated bacterial phyla.</title>
        <authorList>
            <person name="Wrighton K.C."/>
            <person name="Thomas B.C."/>
            <person name="Sharon I."/>
            <person name="Miller C.S."/>
            <person name="Castelle C.J."/>
            <person name="VerBerkmoes N.C."/>
            <person name="Wilkins M.J."/>
            <person name="Hettich R.L."/>
            <person name="Lipton M.S."/>
            <person name="Williams K.H."/>
            <person name="Long P.E."/>
            <person name="Banfield J.F."/>
        </authorList>
    </citation>
    <scope>NUCLEOTIDE SEQUENCE [LARGE SCALE GENOMIC DNA]</scope>
</reference>
<name>K2FZ48_9BACT</name>
<gene>
    <name evidence="1" type="ORF">ACD_4C00012G0001</name>
</gene>
<protein>
    <submittedName>
        <fullName evidence="1">Uncharacterized protein</fullName>
    </submittedName>
</protein>
<accession>K2FZ48</accession>
<comment type="caution">
    <text evidence="1">The sequence shown here is derived from an EMBL/GenBank/DDBJ whole genome shotgun (WGS) entry which is preliminary data.</text>
</comment>
<evidence type="ECO:0000313" key="1">
    <source>
        <dbReference type="EMBL" id="EKE27172.1"/>
    </source>
</evidence>
<proteinExistence type="predicted"/>
<organism evidence="1">
    <name type="scientific">uncultured bacterium</name>
    <name type="common">gcode 4</name>
    <dbReference type="NCBI Taxonomy" id="1234023"/>
    <lineage>
        <taxon>Bacteria</taxon>
        <taxon>environmental samples</taxon>
    </lineage>
</organism>
<dbReference type="AlphaFoldDB" id="K2FZ48"/>
<dbReference type="EMBL" id="AMFJ01000528">
    <property type="protein sequence ID" value="EKE27172.1"/>
    <property type="molecule type" value="Genomic_DNA"/>
</dbReference>